<dbReference type="EMBL" id="LR797044">
    <property type="protein sequence ID" value="CAB4182757.1"/>
    <property type="molecule type" value="Genomic_DNA"/>
</dbReference>
<evidence type="ECO:0000313" key="2">
    <source>
        <dbReference type="EMBL" id="CAB4149918.1"/>
    </source>
</evidence>
<proteinExistence type="predicted"/>
<dbReference type="EMBL" id="LR796533">
    <property type="protein sequence ID" value="CAB4149918.1"/>
    <property type="molecule type" value="Genomic_DNA"/>
</dbReference>
<evidence type="ECO:0000313" key="1">
    <source>
        <dbReference type="EMBL" id="CAB4135468.1"/>
    </source>
</evidence>
<sequence>MTSTVFVDKVTVIEASWLNDVNSVVYNYVNGKTTQTATAGQTVFTVPAYTLGGSMSVWINGILQQYNVAYTETNTTTITFSEGLTVGLIVTTD</sequence>
<gene>
    <name evidence="4" type="ORF">UFOVP1078_22</name>
    <name evidence="5" type="ORF">UFOVP1317_12</name>
    <name evidence="6" type="ORF">UFOVP1429_7</name>
    <name evidence="1" type="ORF">UFOVP289_33</name>
    <name evidence="2" type="ORF">UFOVP547_14</name>
    <name evidence="3" type="ORF">UFOVP900_55</name>
</gene>
<evidence type="ECO:0000313" key="3">
    <source>
        <dbReference type="EMBL" id="CAB4170158.1"/>
    </source>
</evidence>
<dbReference type="EMBL" id="LR797373">
    <property type="protein sequence ID" value="CAB4210321.1"/>
    <property type="molecule type" value="Genomic_DNA"/>
</dbReference>
<evidence type="ECO:0000313" key="5">
    <source>
        <dbReference type="EMBL" id="CAB4197443.1"/>
    </source>
</evidence>
<evidence type="ECO:0000313" key="4">
    <source>
        <dbReference type="EMBL" id="CAB4182757.1"/>
    </source>
</evidence>
<evidence type="ECO:0000313" key="6">
    <source>
        <dbReference type="EMBL" id="CAB4210321.1"/>
    </source>
</evidence>
<name>A0A6J5MT08_9CAUD</name>
<reference evidence="2" key="1">
    <citation type="submission" date="2020-04" db="EMBL/GenBank/DDBJ databases">
        <authorList>
            <person name="Chiriac C."/>
            <person name="Salcher M."/>
            <person name="Ghai R."/>
            <person name="Kavagutti S V."/>
        </authorList>
    </citation>
    <scope>NUCLEOTIDE SEQUENCE</scope>
</reference>
<protein>
    <submittedName>
        <fullName evidence="2">Uncharacterized protein</fullName>
    </submittedName>
</protein>
<dbReference type="EMBL" id="LR796855">
    <property type="protein sequence ID" value="CAB4170158.1"/>
    <property type="molecule type" value="Genomic_DNA"/>
</dbReference>
<accession>A0A6J5MT08</accession>
<dbReference type="EMBL" id="LR797261">
    <property type="protein sequence ID" value="CAB4197443.1"/>
    <property type="molecule type" value="Genomic_DNA"/>
</dbReference>
<organism evidence="2">
    <name type="scientific">uncultured Caudovirales phage</name>
    <dbReference type="NCBI Taxonomy" id="2100421"/>
    <lineage>
        <taxon>Viruses</taxon>
        <taxon>Duplodnaviria</taxon>
        <taxon>Heunggongvirae</taxon>
        <taxon>Uroviricota</taxon>
        <taxon>Caudoviricetes</taxon>
        <taxon>Peduoviridae</taxon>
        <taxon>Maltschvirus</taxon>
        <taxon>Maltschvirus maltsch</taxon>
    </lineage>
</organism>
<dbReference type="EMBL" id="LR796302">
    <property type="protein sequence ID" value="CAB4135468.1"/>
    <property type="molecule type" value="Genomic_DNA"/>
</dbReference>